<organism evidence="2 3">
    <name type="scientific">Holdemania filiformis</name>
    <dbReference type="NCBI Taxonomy" id="61171"/>
    <lineage>
        <taxon>Bacteria</taxon>
        <taxon>Bacillati</taxon>
        <taxon>Bacillota</taxon>
        <taxon>Erysipelotrichia</taxon>
        <taxon>Erysipelotrichales</taxon>
        <taxon>Erysipelotrichaceae</taxon>
        <taxon>Holdemania</taxon>
    </lineage>
</organism>
<feature type="transmembrane region" description="Helical" evidence="1">
    <location>
        <begin position="155"/>
        <end position="175"/>
    </location>
</feature>
<feature type="transmembrane region" description="Helical" evidence="1">
    <location>
        <begin position="45"/>
        <end position="62"/>
    </location>
</feature>
<evidence type="ECO:0000256" key="1">
    <source>
        <dbReference type="SAM" id="Phobius"/>
    </source>
</evidence>
<feature type="transmembrane region" description="Helical" evidence="1">
    <location>
        <begin position="314"/>
        <end position="331"/>
    </location>
</feature>
<comment type="caution">
    <text evidence="2">The sequence shown here is derived from an EMBL/GenBank/DDBJ whole genome shotgun (WGS) entry which is preliminary data.</text>
</comment>
<dbReference type="GeneID" id="83015262"/>
<evidence type="ECO:0000313" key="2">
    <source>
        <dbReference type="EMBL" id="RGR74937.1"/>
    </source>
</evidence>
<feature type="transmembrane region" description="Helical" evidence="1">
    <location>
        <begin position="259"/>
        <end position="280"/>
    </location>
</feature>
<keyword evidence="3" id="KW-1185">Reference proteome</keyword>
<feature type="transmembrane region" description="Helical" evidence="1">
    <location>
        <begin position="15"/>
        <end position="33"/>
    </location>
</feature>
<accession>A0A412G352</accession>
<keyword evidence="1" id="KW-0472">Membrane</keyword>
<feature type="transmembrane region" description="Helical" evidence="1">
    <location>
        <begin position="220"/>
        <end position="239"/>
    </location>
</feature>
<keyword evidence="1" id="KW-0812">Transmembrane</keyword>
<sequence length="467" mass="53892">MIHKKLLTSMLKKDFKLFLCLLLLDLLIMPFVYVNFPTMMDEASLLFNFYFIYLLLLIVILVQRQLGFTMKREEKIHDYQLPLTKRSLILTRLTAGILIFLIPYLIAWLVMGILMLGRCATLISIWNGTVQLILAMLIYLCFCAWVFLRSRKSFQALLTITVWTLAPVFIVSASVDIMRGTVTYRYQLKEFFTLLHDFGCLPGLFTLAAKGLICDSTFPSLGSCLLVDGIYLAVALPAVYQVTKNSAENEHKTLMQSSLFKLMPLISAAGVMIWGSLTAVRPQQCLLSVILAAVLYLLIRFLSYSKIQFNKMMLLVLTVEFLVVQGIFWSWRVSGGWGMTRHTTVEDVFFINHYDGLGKVGSYYKYFKVENTASLSKEDKEILIQAQVETDKRYRRQGLKDAVGAIQMDYRTHDDKYSYYLPYYTDIMEPVIELLEEQDVPIFTYLHVDYPGWENAFYLQDVNIKLF</sequence>
<keyword evidence="1" id="KW-1133">Transmembrane helix</keyword>
<name>A0A412G352_9FIRM</name>
<protein>
    <submittedName>
        <fullName evidence="2">Uncharacterized protein</fullName>
    </submittedName>
</protein>
<feature type="transmembrane region" description="Helical" evidence="1">
    <location>
        <begin position="286"/>
        <end position="302"/>
    </location>
</feature>
<gene>
    <name evidence="2" type="ORF">DWY25_07560</name>
</gene>
<reference evidence="2 3" key="1">
    <citation type="submission" date="2018-08" db="EMBL/GenBank/DDBJ databases">
        <title>A genome reference for cultivated species of the human gut microbiota.</title>
        <authorList>
            <person name="Zou Y."/>
            <person name="Xue W."/>
            <person name="Luo G."/>
        </authorList>
    </citation>
    <scope>NUCLEOTIDE SEQUENCE [LARGE SCALE GENOMIC DNA]</scope>
    <source>
        <strain evidence="2 3">AF24-29</strain>
    </source>
</reference>
<feature type="transmembrane region" description="Helical" evidence="1">
    <location>
        <begin position="128"/>
        <end position="148"/>
    </location>
</feature>
<dbReference type="Proteomes" id="UP000284178">
    <property type="component" value="Unassembled WGS sequence"/>
</dbReference>
<dbReference type="RefSeq" id="WP_117894726.1">
    <property type="nucleotide sequence ID" value="NZ_CABJCV010000007.1"/>
</dbReference>
<dbReference type="AlphaFoldDB" id="A0A412G352"/>
<feature type="transmembrane region" description="Helical" evidence="1">
    <location>
        <begin position="93"/>
        <end position="116"/>
    </location>
</feature>
<evidence type="ECO:0000313" key="3">
    <source>
        <dbReference type="Proteomes" id="UP000284178"/>
    </source>
</evidence>
<dbReference type="EMBL" id="QRUP01000007">
    <property type="protein sequence ID" value="RGR74937.1"/>
    <property type="molecule type" value="Genomic_DNA"/>
</dbReference>
<proteinExistence type="predicted"/>